<accession>A0ABS0KVT8</accession>
<dbReference type="SUPFAM" id="SSF63380">
    <property type="entry name" value="Riboflavin synthase domain-like"/>
    <property type="match status" value="1"/>
</dbReference>
<keyword evidence="7" id="KW-0408">Iron</keyword>
<name>A0ABS0KVT8_9BACT</name>
<evidence type="ECO:0000256" key="3">
    <source>
        <dbReference type="ARBA" id="ARBA00022714"/>
    </source>
</evidence>
<dbReference type="PANTHER" id="PTHR47354">
    <property type="entry name" value="NADH OXIDOREDUCTASE HCR"/>
    <property type="match status" value="1"/>
</dbReference>
<evidence type="ECO:0000259" key="10">
    <source>
        <dbReference type="PROSITE" id="PS51384"/>
    </source>
</evidence>
<dbReference type="Proteomes" id="UP000601099">
    <property type="component" value="Unassembled WGS sequence"/>
</dbReference>
<evidence type="ECO:0000256" key="1">
    <source>
        <dbReference type="ARBA" id="ARBA00001974"/>
    </source>
</evidence>
<dbReference type="InterPro" id="IPR001433">
    <property type="entry name" value="OxRdtase_FAD/NAD-bd"/>
</dbReference>
<dbReference type="SUPFAM" id="SSF52343">
    <property type="entry name" value="Ferredoxin reductase-like, C-terminal NADP-linked domain"/>
    <property type="match status" value="1"/>
</dbReference>
<keyword evidence="6" id="KW-0560">Oxidoreductase</keyword>
<dbReference type="Gene3D" id="3.40.50.80">
    <property type="entry name" value="Nucleotide-binding domain of ferredoxin-NADP reductase (FNR) module"/>
    <property type="match status" value="1"/>
</dbReference>
<evidence type="ECO:0000256" key="2">
    <source>
        <dbReference type="ARBA" id="ARBA00022630"/>
    </source>
</evidence>
<dbReference type="InterPro" id="IPR050415">
    <property type="entry name" value="MRET"/>
</dbReference>
<dbReference type="Pfam" id="PF00970">
    <property type="entry name" value="FAD_binding_6"/>
    <property type="match status" value="1"/>
</dbReference>
<dbReference type="InterPro" id="IPR001709">
    <property type="entry name" value="Flavoprot_Pyr_Nucl_cyt_Rdtase"/>
</dbReference>
<dbReference type="RefSeq" id="WP_196953008.1">
    <property type="nucleotide sequence ID" value="NZ_JADWYK010000001.1"/>
</dbReference>
<proteinExistence type="predicted"/>
<dbReference type="InterPro" id="IPR001041">
    <property type="entry name" value="2Fe-2S_ferredoxin-type"/>
</dbReference>
<sequence length="369" mass="39923">MSSPYLTLNVVEITQETPDAATIHFERPDRQPVACQPGQFLTLILPCGPGGKKERRAYSLSSTPGEAPRLAVTVKRVSGGLVSNYLLDTVRVGQQLEVMAPLGNFSLQTQPQASRSIVLVGAGSGITPLMSILKAVLREEPRSHVLLVYGNRNEESVIFGAQLRQLEQQYAGRLQVEHVYSQPTHGPAAHQHTGRLNRTTLLRILEQRHQFPPAQAEYFLCGPEGMMAEAKSALELLGVPAANIRRESFVAAAETMEAAAAQPNGHGDVSSADDDGQIVTRNVTINYEGSEYQFEVTPAQTILEAALDLDIDLPYSCQAGLCTACRGKCLSGKVHLDEREGLSDAEMKQGYVLVCVGHPLTSDVVIEIG</sequence>
<dbReference type="PRINTS" id="PR00406">
    <property type="entry name" value="CYTB5RDTASE"/>
</dbReference>
<evidence type="ECO:0000256" key="7">
    <source>
        <dbReference type="ARBA" id="ARBA00023004"/>
    </source>
</evidence>
<dbReference type="PRINTS" id="PR00371">
    <property type="entry name" value="FPNCR"/>
</dbReference>
<dbReference type="InterPro" id="IPR017927">
    <property type="entry name" value="FAD-bd_FR_type"/>
</dbReference>
<dbReference type="PROSITE" id="PS51085">
    <property type="entry name" value="2FE2S_FER_2"/>
    <property type="match status" value="1"/>
</dbReference>
<dbReference type="InterPro" id="IPR006058">
    <property type="entry name" value="2Fe2S_fd_BS"/>
</dbReference>
<dbReference type="InterPro" id="IPR012675">
    <property type="entry name" value="Beta-grasp_dom_sf"/>
</dbReference>
<feature type="domain" description="FAD-binding FR-type" evidence="10">
    <location>
        <begin position="3"/>
        <end position="108"/>
    </location>
</feature>
<dbReference type="Gene3D" id="3.10.20.30">
    <property type="match status" value="1"/>
</dbReference>
<evidence type="ECO:0000256" key="8">
    <source>
        <dbReference type="ARBA" id="ARBA00023014"/>
    </source>
</evidence>
<protein>
    <submittedName>
        <fullName evidence="11">Ferredoxin--NADP reductase</fullName>
    </submittedName>
</protein>
<dbReference type="InterPro" id="IPR039261">
    <property type="entry name" value="FNR_nucleotide-bd"/>
</dbReference>
<evidence type="ECO:0000256" key="4">
    <source>
        <dbReference type="ARBA" id="ARBA00022723"/>
    </source>
</evidence>
<dbReference type="Pfam" id="PF00175">
    <property type="entry name" value="NAD_binding_1"/>
    <property type="match status" value="1"/>
</dbReference>
<evidence type="ECO:0000313" key="12">
    <source>
        <dbReference type="Proteomes" id="UP000601099"/>
    </source>
</evidence>
<keyword evidence="2" id="KW-0285">Flavoprotein</keyword>
<reference evidence="11 12" key="1">
    <citation type="submission" date="2020-11" db="EMBL/GenBank/DDBJ databases">
        <title>Hymenobacter sp.</title>
        <authorList>
            <person name="Kim M.K."/>
        </authorList>
    </citation>
    <scope>NUCLEOTIDE SEQUENCE [LARGE SCALE GENOMIC DNA]</scope>
    <source>
        <strain evidence="11 12">BT594</strain>
    </source>
</reference>
<dbReference type="InterPro" id="IPR017938">
    <property type="entry name" value="Riboflavin_synthase-like_b-brl"/>
</dbReference>
<organism evidence="11 12">
    <name type="scientific">Hymenobacter guriensis</name>
    <dbReference type="NCBI Taxonomy" id="2793065"/>
    <lineage>
        <taxon>Bacteria</taxon>
        <taxon>Pseudomonadati</taxon>
        <taxon>Bacteroidota</taxon>
        <taxon>Cytophagia</taxon>
        <taxon>Cytophagales</taxon>
        <taxon>Hymenobacteraceae</taxon>
        <taxon>Hymenobacter</taxon>
    </lineage>
</organism>
<dbReference type="InterPro" id="IPR008333">
    <property type="entry name" value="Cbr1-like_FAD-bd_dom"/>
</dbReference>
<keyword evidence="12" id="KW-1185">Reference proteome</keyword>
<keyword evidence="4" id="KW-0479">Metal-binding</keyword>
<dbReference type="CDD" id="cd00207">
    <property type="entry name" value="fer2"/>
    <property type="match status" value="1"/>
</dbReference>
<dbReference type="EMBL" id="JADWYK010000001">
    <property type="protein sequence ID" value="MBG8551945.1"/>
    <property type="molecule type" value="Genomic_DNA"/>
</dbReference>
<gene>
    <name evidence="11" type="ORF">I5L79_00210</name>
</gene>
<comment type="cofactor">
    <cofactor evidence="1">
        <name>FAD</name>
        <dbReference type="ChEBI" id="CHEBI:57692"/>
    </cofactor>
</comment>
<evidence type="ECO:0000256" key="6">
    <source>
        <dbReference type="ARBA" id="ARBA00023002"/>
    </source>
</evidence>
<dbReference type="PROSITE" id="PS00197">
    <property type="entry name" value="2FE2S_FER_1"/>
    <property type="match status" value="1"/>
</dbReference>
<dbReference type="Gene3D" id="2.40.30.10">
    <property type="entry name" value="Translation factors"/>
    <property type="match status" value="1"/>
</dbReference>
<keyword evidence="5" id="KW-0274">FAD</keyword>
<evidence type="ECO:0000256" key="5">
    <source>
        <dbReference type="ARBA" id="ARBA00022827"/>
    </source>
</evidence>
<keyword evidence="8" id="KW-0411">Iron-sulfur</keyword>
<evidence type="ECO:0000313" key="11">
    <source>
        <dbReference type="EMBL" id="MBG8551945.1"/>
    </source>
</evidence>
<evidence type="ECO:0000259" key="9">
    <source>
        <dbReference type="PROSITE" id="PS51085"/>
    </source>
</evidence>
<dbReference type="SUPFAM" id="SSF54292">
    <property type="entry name" value="2Fe-2S ferredoxin-like"/>
    <property type="match status" value="1"/>
</dbReference>
<feature type="domain" description="2Fe-2S ferredoxin-type" evidence="9">
    <location>
        <begin position="281"/>
        <end position="369"/>
    </location>
</feature>
<dbReference type="InterPro" id="IPR036010">
    <property type="entry name" value="2Fe-2S_ferredoxin-like_sf"/>
</dbReference>
<dbReference type="Pfam" id="PF00111">
    <property type="entry name" value="Fer2"/>
    <property type="match status" value="1"/>
</dbReference>
<dbReference type="PROSITE" id="PS51384">
    <property type="entry name" value="FAD_FR"/>
    <property type="match status" value="1"/>
</dbReference>
<keyword evidence="3" id="KW-0001">2Fe-2S</keyword>
<dbReference type="PANTHER" id="PTHR47354:SF8">
    <property type="entry name" value="1,2-PHENYLACETYL-COA EPOXIDASE, SUBUNIT E"/>
    <property type="match status" value="1"/>
</dbReference>
<comment type="caution">
    <text evidence="11">The sequence shown here is derived from an EMBL/GenBank/DDBJ whole genome shotgun (WGS) entry which is preliminary data.</text>
</comment>
<dbReference type="CDD" id="cd06214">
    <property type="entry name" value="PA_degradation_oxidoreductase_like"/>
    <property type="match status" value="1"/>
</dbReference>